<gene>
    <name evidence="1" type="ORF">MM415B00565_0049</name>
</gene>
<name>A0A6M3J3W9_9ZZZZ</name>
<organism evidence="1">
    <name type="scientific">viral metagenome</name>
    <dbReference type="NCBI Taxonomy" id="1070528"/>
    <lineage>
        <taxon>unclassified sequences</taxon>
        <taxon>metagenomes</taxon>
        <taxon>organismal metagenomes</taxon>
    </lineage>
</organism>
<evidence type="ECO:0000313" key="1">
    <source>
        <dbReference type="EMBL" id="QJA63965.1"/>
    </source>
</evidence>
<proteinExistence type="predicted"/>
<protein>
    <submittedName>
        <fullName evidence="1">Uncharacterized protein</fullName>
    </submittedName>
</protein>
<accession>A0A6M3J3W9</accession>
<dbReference type="AlphaFoldDB" id="A0A6M3J3W9"/>
<sequence>MNTLNTKRINPIQPRYHKTDSPEAFYYGTATLRGEQITRYTDCLWRIAFECGREYERKEIEQLNKRHKLINQLMSYQTKKHTELLRGKTSE</sequence>
<dbReference type="EMBL" id="MT141509">
    <property type="protein sequence ID" value="QJA63965.1"/>
    <property type="molecule type" value="Genomic_DNA"/>
</dbReference>
<reference evidence="1" key="1">
    <citation type="submission" date="2020-03" db="EMBL/GenBank/DDBJ databases">
        <title>The deep terrestrial virosphere.</title>
        <authorList>
            <person name="Holmfeldt K."/>
            <person name="Nilsson E."/>
            <person name="Simone D."/>
            <person name="Lopez-Fernandez M."/>
            <person name="Wu X."/>
            <person name="de Brujin I."/>
            <person name="Lundin D."/>
            <person name="Andersson A."/>
            <person name="Bertilsson S."/>
            <person name="Dopson M."/>
        </authorList>
    </citation>
    <scope>NUCLEOTIDE SEQUENCE</scope>
    <source>
        <strain evidence="1">MM415B00565</strain>
    </source>
</reference>